<evidence type="ECO:0000313" key="3">
    <source>
        <dbReference type="Proteomes" id="UP001595967"/>
    </source>
</evidence>
<dbReference type="Pfam" id="PF04230">
    <property type="entry name" value="PS_pyruv_trans"/>
    <property type="match status" value="1"/>
</dbReference>
<keyword evidence="3" id="KW-1185">Reference proteome</keyword>
<dbReference type="GO" id="GO:0016740">
    <property type="term" value="F:transferase activity"/>
    <property type="evidence" value="ECO:0007669"/>
    <property type="project" value="UniProtKB-KW"/>
</dbReference>
<accession>A0ABV9GYB1</accession>
<keyword evidence="2" id="KW-0808">Transferase</keyword>
<evidence type="ECO:0000313" key="2">
    <source>
        <dbReference type="EMBL" id="MFC4622260.1"/>
    </source>
</evidence>
<gene>
    <name evidence="2" type="ORF">ACFO3A_08530</name>
</gene>
<dbReference type="Proteomes" id="UP001595967">
    <property type="component" value="Unassembled WGS sequence"/>
</dbReference>
<comment type="caution">
    <text evidence="2">The sequence shown here is derived from an EMBL/GenBank/DDBJ whole genome shotgun (WGS) entry which is preliminary data.</text>
</comment>
<organism evidence="2 3">
    <name type="scientific">Comamonas nitrativorans</name>
    <dbReference type="NCBI Taxonomy" id="108437"/>
    <lineage>
        <taxon>Bacteria</taxon>
        <taxon>Pseudomonadati</taxon>
        <taxon>Pseudomonadota</taxon>
        <taxon>Betaproteobacteria</taxon>
        <taxon>Burkholderiales</taxon>
        <taxon>Comamonadaceae</taxon>
        <taxon>Comamonas</taxon>
    </lineage>
</organism>
<evidence type="ECO:0000259" key="1">
    <source>
        <dbReference type="Pfam" id="PF04230"/>
    </source>
</evidence>
<name>A0ABV9GYB1_9BURK</name>
<reference evidence="3" key="1">
    <citation type="journal article" date="2019" name="Int. J. Syst. Evol. Microbiol.">
        <title>The Global Catalogue of Microorganisms (GCM) 10K type strain sequencing project: providing services to taxonomists for standard genome sequencing and annotation.</title>
        <authorList>
            <consortium name="The Broad Institute Genomics Platform"/>
            <consortium name="The Broad Institute Genome Sequencing Center for Infectious Disease"/>
            <person name="Wu L."/>
            <person name="Ma J."/>
        </authorList>
    </citation>
    <scope>NUCLEOTIDE SEQUENCE [LARGE SCALE GENOMIC DNA]</scope>
    <source>
        <strain evidence="3">JCM 11650</strain>
    </source>
</reference>
<dbReference type="RefSeq" id="WP_377725627.1">
    <property type="nucleotide sequence ID" value="NZ_JBHSEW010000006.1"/>
</dbReference>
<protein>
    <submittedName>
        <fullName evidence="2">Polysaccharide pyruvyl transferase family protein</fullName>
    </submittedName>
</protein>
<feature type="domain" description="Polysaccharide pyruvyl transferase" evidence="1">
    <location>
        <begin position="24"/>
        <end position="244"/>
    </location>
</feature>
<dbReference type="EMBL" id="JBHSEW010000006">
    <property type="protein sequence ID" value="MFC4622260.1"/>
    <property type="molecule type" value="Genomic_DNA"/>
</dbReference>
<proteinExistence type="predicted"/>
<dbReference type="PANTHER" id="PTHR36836">
    <property type="entry name" value="COLANIC ACID BIOSYNTHESIS PROTEIN WCAK"/>
    <property type="match status" value="1"/>
</dbReference>
<dbReference type="PANTHER" id="PTHR36836:SF1">
    <property type="entry name" value="COLANIC ACID BIOSYNTHESIS PROTEIN WCAK"/>
    <property type="match status" value="1"/>
</dbReference>
<dbReference type="InterPro" id="IPR007345">
    <property type="entry name" value="Polysacch_pyruvyl_Trfase"/>
</dbReference>
<sequence>MNKIKALIFNDTRPAIHFGCERVMDNLLLLLKQCNIEPIHLHSTFDFWENKESFVRSKIKECDLVIVNGEGSIHHSNAKAASLAAIGPLARSLGKPAILLNTTFYKNNSAIYSNIAKYSSIYVRDAYSASEFIKHGGTAFYAPDLTFFTDIPLLRCSSDITRSDNSRLRILIGESVLKDTSTQLSQLAERKGWERLYIHHTDDLNLSIDTHFKEMQRTDLIITGRFHTVCFCINMGIPFIALESNTNKISNLLNDCFQSTSRLLTHDLLNCPDLNTFSTWTALEKRSIFEFKERGKSRFNTLTDDLKMLASTTA</sequence>